<comment type="similarity">
    <text evidence="1">Belongs to the class-II aminoacyl-tRNA synthetase family.</text>
</comment>
<dbReference type="InterPro" id="IPR004154">
    <property type="entry name" value="Anticodon-bd"/>
</dbReference>
<dbReference type="InterPro" id="IPR006195">
    <property type="entry name" value="aa-tRNA-synth_II"/>
</dbReference>
<dbReference type="InterPro" id="IPR033728">
    <property type="entry name" value="ThrRS_core"/>
</dbReference>
<dbReference type="Pfam" id="PF03129">
    <property type="entry name" value="HGTP_anticodon"/>
    <property type="match status" value="1"/>
</dbReference>
<evidence type="ECO:0000256" key="10">
    <source>
        <dbReference type="ARBA" id="ARBA00022917"/>
    </source>
</evidence>
<dbReference type="GO" id="GO:0005737">
    <property type="term" value="C:cytoplasm"/>
    <property type="evidence" value="ECO:0007669"/>
    <property type="project" value="UniProtKB-UniRule"/>
</dbReference>
<keyword evidence="5" id="KW-0479">Metal-binding</keyword>
<evidence type="ECO:0000256" key="12">
    <source>
        <dbReference type="ARBA" id="ARBA00049515"/>
    </source>
</evidence>
<dbReference type="PROSITE" id="PS50862">
    <property type="entry name" value="AA_TRNA_LIGASE_II"/>
    <property type="match status" value="1"/>
</dbReference>
<dbReference type="SMART" id="SM00863">
    <property type="entry name" value="tRNA_SAD"/>
    <property type="match status" value="1"/>
</dbReference>
<dbReference type="PANTHER" id="PTHR11451">
    <property type="entry name" value="THREONINE-TRNA LIGASE"/>
    <property type="match status" value="1"/>
</dbReference>
<dbReference type="EC" id="6.1.1.3" evidence="2 13"/>
<evidence type="ECO:0000256" key="2">
    <source>
        <dbReference type="ARBA" id="ARBA00013163"/>
    </source>
</evidence>
<evidence type="ECO:0000256" key="6">
    <source>
        <dbReference type="ARBA" id="ARBA00022741"/>
    </source>
</evidence>
<dbReference type="GO" id="GO:0000049">
    <property type="term" value="F:tRNA binding"/>
    <property type="evidence" value="ECO:0007669"/>
    <property type="project" value="UniProtKB-KW"/>
</dbReference>
<dbReference type="Pfam" id="PF07973">
    <property type="entry name" value="tRNA_SAD"/>
    <property type="match status" value="1"/>
</dbReference>
<dbReference type="AlphaFoldDB" id="A0A2M7UDG3"/>
<comment type="caution">
    <text evidence="15">The sequence shown here is derived from an EMBL/GenBank/DDBJ whole genome shotgun (WGS) entry which is preliminary data.</text>
</comment>
<evidence type="ECO:0000256" key="13">
    <source>
        <dbReference type="NCBIfam" id="TIGR00418"/>
    </source>
</evidence>
<comment type="catalytic activity">
    <reaction evidence="12">
        <text>tRNA(Thr) + L-threonine + ATP = L-threonyl-tRNA(Thr) + AMP + diphosphate + H(+)</text>
        <dbReference type="Rhea" id="RHEA:24624"/>
        <dbReference type="Rhea" id="RHEA-COMP:9670"/>
        <dbReference type="Rhea" id="RHEA-COMP:9704"/>
        <dbReference type="ChEBI" id="CHEBI:15378"/>
        <dbReference type="ChEBI" id="CHEBI:30616"/>
        <dbReference type="ChEBI" id="CHEBI:33019"/>
        <dbReference type="ChEBI" id="CHEBI:57926"/>
        <dbReference type="ChEBI" id="CHEBI:78442"/>
        <dbReference type="ChEBI" id="CHEBI:78534"/>
        <dbReference type="ChEBI" id="CHEBI:456215"/>
        <dbReference type="EC" id="6.1.1.3"/>
    </reaction>
</comment>
<evidence type="ECO:0000256" key="1">
    <source>
        <dbReference type="ARBA" id="ARBA00008226"/>
    </source>
</evidence>
<feature type="non-terminal residue" evidence="15">
    <location>
        <position position="545"/>
    </location>
</feature>
<dbReference type="Gene3D" id="3.30.54.20">
    <property type="match status" value="1"/>
</dbReference>
<proteinExistence type="inferred from homology"/>
<evidence type="ECO:0000259" key="14">
    <source>
        <dbReference type="PROSITE" id="PS50862"/>
    </source>
</evidence>
<keyword evidence="4 15" id="KW-0436">Ligase</keyword>
<keyword evidence="7" id="KW-0862">Zinc</keyword>
<dbReference type="Gene3D" id="3.30.930.10">
    <property type="entry name" value="Bira Bifunctional Protein, Domain 2"/>
    <property type="match status" value="1"/>
</dbReference>
<evidence type="ECO:0000256" key="4">
    <source>
        <dbReference type="ARBA" id="ARBA00022598"/>
    </source>
</evidence>
<dbReference type="EMBL" id="PFOH01000048">
    <property type="protein sequence ID" value="PIZ69267.1"/>
    <property type="molecule type" value="Genomic_DNA"/>
</dbReference>
<dbReference type="PRINTS" id="PR01047">
    <property type="entry name" value="TRNASYNTHTHR"/>
</dbReference>
<name>A0A2M7UDG3_9BACT</name>
<evidence type="ECO:0000313" key="16">
    <source>
        <dbReference type="Proteomes" id="UP000231688"/>
    </source>
</evidence>
<dbReference type="SUPFAM" id="SSF52954">
    <property type="entry name" value="Class II aaRS ABD-related"/>
    <property type="match status" value="1"/>
</dbReference>
<gene>
    <name evidence="15" type="ORF">COY10_01745</name>
</gene>
<dbReference type="NCBIfam" id="TIGR00418">
    <property type="entry name" value="thrS"/>
    <property type="match status" value="1"/>
</dbReference>
<keyword evidence="6" id="KW-0547">Nucleotide-binding</keyword>
<dbReference type="GO" id="GO:0004829">
    <property type="term" value="F:threonine-tRNA ligase activity"/>
    <property type="evidence" value="ECO:0007669"/>
    <property type="project" value="UniProtKB-UniRule"/>
</dbReference>
<dbReference type="Gene3D" id="3.40.50.800">
    <property type="entry name" value="Anticodon-binding domain"/>
    <property type="match status" value="1"/>
</dbReference>
<evidence type="ECO:0000256" key="5">
    <source>
        <dbReference type="ARBA" id="ARBA00022723"/>
    </source>
</evidence>
<keyword evidence="10" id="KW-0648">Protein biosynthesis</keyword>
<dbReference type="Pfam" id="PF00587">
    <property type="entry name" value="tRNA-synt_2b"/>
    <property type="match status" value="1"/>
</dbReference>
<dbReference type="CDD" id="cd00771">
    <property type="entry name" value="ThrRS_core"/>
    <property type="match status" value="1"/>
</dbReference>
<dbReference type="InterPro" id="IPR047246">
    <property type="entry name" value="ThrRS_anticodon"/>
</dbReference>
<organism evidence="15 16">
    <name type="scientific">Candidatus Portnoybacteria bacterium CG_4_10_14_0_2_um_filter_43_36</name>
    <dbReference type="NCBI Taxonomy" id="1974798"/>
    <lineage>
        <taxon>Bacteria</taxon>
        <taxon>Candidatus Portnoyibacteriota</taxon>
    </lineage>
</organism>
<accession>A0A2M7UDG3</accession>
<reference evidence="16" key="1">
    <citation type="submission" date="2017-09" db="EMBL/GenBank/DDBJ databases">
        <title>Depth-based differentiation of microbial function through sediment-hosted aquifers and enrichment of novel symbionts in the deep terrestrial subsurface.</title>
        <authorList>
            <person name="Probst A.J."/>
            <person name="Ladd B."/>
            <person name="Jarett J.K."/>
            <person name="Geller-Mcgrath D.E."/>
            <person name="Sieber C.M.K."/>
            <person name="Emerson J.B."/>
            <person name="Anantharaman K."/>
            <person name="Thomas B.C."/>
            <person name="Malmstrom R."/>
            <person name="Stieglmeier M."/>
            <person name="Klingl A."/>
            <person name="Woyke T."/>
            <person name="Ryan C.M."/>
            <person name="Banfield J.F."/>
        </authorList>
    </citation>
    <scope>NUCLEOTIDE SEQUENCE [LARGE SCALE GENOMIC DNA]</scope>
</reference>
<evidence type="ECO:0000256" key="7">
    <source>
        <dbReference type="ARBA" id="ARBA00022833"/>
    </source>
</evidence>
<evidence type="ECO:0000256" key="8">
    <source>
        <dbReference type="ARBA" id="ARBA00022840"/>
    </source>
</evidence>
<dbReference type="PANTHER" id="PTHR11451:SF56">
    <property type="entry name" value="THREONINE--TRNA LIGASE 1"/>
    <property type="match status" value="1"/>
</dbReference>
<dbReference type="InterPro" id="IPR002320">
    <property type="entry name" value="Thr-tRNA-ligase_IIa"/>
</dbReference>
<dbReference type="SUPFAM" id="SSF55681">
    <property type="entry name" value="Class II aaRS and biotin synthetases"/>
    <property type="match status" value="1"/>
</dbReference>
<dbReference type="FunFam" id="3.30.930.10:FF:000002">
    <property type="entry name" value="Threonine--tRNA ligase"/>
    <property type="match status" value="1"/>
</dbReference>
<dbReference type="GO" id="GO:0046872">
    <property type="term" value="F:metal ion binding"/>
    <property type="evidence" value="ECO:0007669"/>
    <property type="project" value="UniProtKB-KW"/>
</dbReference>
<dbReference type="InterPro" id="IPR036621">
    <property type="entry name" value="Anticodon-bd_dom_sf"/>
</dbReference>
<dbReference type="InterPro" id="IPR018163">
    <property type="entry name" value="Thr/Ala-tRNA-synth_IIc_edit"/>
</dbReference>
<dbReference type="HAMAP" id="MF_00184">
    <property type="entry name" value="Thr_tRNA_synth"/>
    <property type="match status" value="1"/>
</dbReference>
<dbReference type="CDD" id="cd00860">
    <property type="entry name" value="ThrRS_anticodon"/>
    <property type="match status" value="1"/>
</dbReference>
<dbReference type="InterPro" id="IPR045864">
    <property type="entry name" value="aa-tRNA-synth_II/BPL/LPL"/>
</dbReference>
<dbReference type="Proteomes" id="UP000231688">
    <property type="component" value="Unassembled WGS sequence"/>
</dbReference>
<dbReference type="GO" id="GO:0005524">
    <property type="term" value="F:ATP binding"/>
    <property type="evidence" value="ECO:0007669"/>
    <property type="project" value="UniProtKB-KW"/>
</dbReference>
<dbReference type="InterPro" id="IPR012947">
    <property type="entry name" value="tRNA_SAD"/>
</dbReference>
<dbReference type="InterPro" id="IPR002314">
    <property type="entry name" value="aa-tRNA-synt_IIb"/>
</dbReference>
<dbReference type="Gene3D" id="3.30.980.10">
    <property type="entry name" value="Threonyl-trna Synthetase, Chain A, domain 2"/>
    <property type="match status" value="1"/>
</dbReference>
<protein>
    <recommendedName>
        <fullName evidence="2 13">Threonine--tRNA ligase</fullName>
        <ecNumber evidence="2 13">6.1.1.3</ecNumber>
    </recommendedName>
</protein>
<sequence length="545" mass="63781">MPQKEEPQLERIRHSLSHLMSMAIMEIYPEAGLGVGPAIENGFYQDYGLPEPISPELLPKLEKRIKELIKQNIRFEQHNMSFSEALKLYKKDPYKSEVIRELKKAGEKKVSFYRSDWFENLCKGPHVKLTKEINPKAFKLTKIAGAYWRGNEKNKMLTRVYGVAFATEKELKDYLNQQAEAEKRDHRKLGKELDLFVFSDLVGKGLPLLTPKGAIIRQELERFITDEETKRGYLRTYTPDMAKVELYKKSGHWQHYQDNMYPPMNIDGEEYVLRPMTCPHQFMIYASRPRSYRELPLRYAEIAKQYRKEQSGELSGLIRVMAFSLADAHIICRPDQVEEEFKGVLELIEYVMKTFGIDDYWYRFSKWDPKDKKKYVNKPKEWKETQAQMKKILDKIKTKYAEAEGEAAFYGPKLDIQLRNVNGKEETAFTVQIDFDLPEKFDLTYIDEKGNKKRPMAIHRSSIGCLERTMAFLIEHYAGAFPVWLSPVQAQIIPISQKFNAYAEKVAKRLKEENIRTELNDSDETLGRKIRHGELQKIPYLLIVG</sequence>
<keyword evidence="9" id="KW-0694">RNA-binding</keyword>
<dbReference type="SUPFAM" id="SSF55186">
    <property type="entry name" value="ThrRS/AlaRS common domain"/>
    <property type="match status" value="1"/>
</dbReference>
<evidence type="ECO:0000256" key="3">
    <source>
        <dbReference type="ARBA" id="ARBA00022555"/>
    </source>
</evidence>
<keyword evidence="11" id="KW-0030">Aminoacyl-tRNA synthetase</keyword>
<evidence type="ECO:0000256" key="9">
    <source>
        <dbReference type="ARBA" id="ARBA00022884"/>
    </source>
</evidence>
<evidence type="ECO:0000256" key="11">
    <source>
        <dbReference type="ARBA" id="ARBA00023146"/>
    </source>
</evidence>
<dbReference type="GO" id="GO:0006435">
    <property type="term" value="P:threonyl-tRNA aminoacylation"/>
    <property type="evidence" value="ECO:0007669"/>
    <property type="project" value="UniProtKB-UniRule"/>
</dbReference>
<evidence type="ECO:0000313" key="15">
    <source>
        <dbReference type="EMBL" id="PIZ69267.1"/>
    </source>
</evidence>
<feature type="domain" description="Aminoacyl-transfer RNA synthetases class-II family profile" evidence="14">
    <location>
        <begin position="211"/>
        <end position="482"/>
    </location>
</feature>
<keyword evidence="8" id="KW-0067">ATP-binding</keyword>
<keyword evidence="3" id="KW-0820">tRNA-binding</keyword>